<accession>A0A449B2V6</accession>
<evidence type="ECO:0000313" key="1">
    <source>
        <dbReference type="EMBL" id="VEU74922.1"/>
    </source>
</evidence>
<dbReference type="Proteomes" id="UP000290985">
    <property type="component" value="Chromosome"/>
</dbReference>
<sequence length="37" mass="4122">MNLVATLTILNIAVKILSTYFAVITTATISRDEHSWN</sequence>
<dbReference type="KEGG" id="mcit:NCTC10181_00791"/>
<organism evidence="1 2">
    <name type="scientific">Mycoplasmopsis citelli</name>
    <dbReference type="NCBI Taxonomy" id="171281"/>
    <lineage>
        <taxon>Bacteria</taxon>
        <taxon>Bacillati</taxon>
        <taxon>Mycoplasmatota</taxon>
        <taxon>Mycoplasmoidales</taxon>
        <taxon>Metamycoplasmataceae</taxon>
        <taxon>Mycoplasmopsis</taxon>
    </lineage>
</organism>
<keyword evidence="2" id="KW-1185">Reference proteome</keyword>
<reference evidence="1 2" key="1">
    <citation type="submission" date="2019-01" db="EMBL/GenBank/DDBJ databases">
        <authorList>
            <consortium name="Pathogen Informatics"/>
        </authorList>
    </citation>
    <scope>NUCLEOTIDE SEQUENCE [LARGE SCALE GENOMIC DNA]</scope>
    <source>
        <strain evidence="1 2">NCTC10181</strain>
    </source>
</reference>
<dbReference type="AlphaFoldDB" id="A0A449B2V6"/>
<proteinExistence type="predicted"/>
<protein>
    <submittedName>
        <fullName evidence="1">Uncharacterized protein</fullName>
    </submittedName>
</protein>
<dbReference type="EMBL" id="LR215036">
    <property type="protein sequence ID" value="VEU74922.1"/>
    <property type="molecule type" value="Genomic_DNA"/>
</dbReference>
<name>A0A449B2V6_9BACT</name>
<evidence type="ECO:0000313" key="2">
    <source>
        <dbReference type="Proteomes" id="UP000290985"/>
    </source>
</evidence>
<gene>
    <name evidence="1" type="ORF">NCTC10181_00791</name>
</gene>